<dbReference type="OrthoDB" id="2157530at2759"/>
<gene>
    <name evidence="2" type="ORF">VMCG_01259</name>
</gene>
<dbReference type="EMBL" id="LKEA01000002">
    <property type="protein sequence ID" value="ROW11074.1"/>
    <property type="molecule type" value="Genomic_DNA"/>
</dbReference>
<name>A0A423X543_9PEZI</name>
<dbReference type="InterPro" id="IPR052895">
    <property type="entry name" value="HetReg/Transcr_Mod"/>
</dbReference>
<evidence type="ECO:0000313" key="3">
    <source>
        <dbReference type="Proteomes" id="UP000283895"/>
    </source>
</evidence>
<dbReference type="PANTHER" id="PTHR24148:SF73">
    <property type="entry name" value="HET DOMAIN PROTEIN (AFU_ORTHOLOGUE AFUA_8G01020)"/>
    <property type="match status" value="1"/>
</dbReference>
<accession>A0A423X543</accession>
<dbReference type="Pfam" id="PF06985">
    <property type="entry name" value="HET"/>
    <property type="match status" value="1"/>
</dbReference>
<protein>
    <recommendedName>
        <fullName evidence="1">Heterokaryon incompatibility domain-containing protein</fullName>
    </recommendedName>
</protein>
<dbReference type="AlphaFoldDB" id="A0A423X543"/>
<reference evidence="2 3" key="1">
    <citation type="submission" date="2015-09" db="EMBL/GenBank/DDBJ databases">
        <title>Host preference determinants of Valsa canker pathogens revealed by comparative genomics.</title>
        <authorList>
            <person name="Yin Z."/>
            <person name="Huang L."/>
        </authorList>
    </citation>
    <scope>NUCLEOTIDE SEQUENCE [LARGE SCALE GENOMIC DNA]</scope>
    <source>
        <strain evidence="2 3">03-1</strain>
    </source>
</reference>
<dbReference type="STRING" id="356882.A0A423X543"/>
<evidence type="ECO:0000259" key="1">
    <source>
        <dbReference type="Pfam" id="PF06985"/>
    </source>
</evidence>
<dbReference type="PANTHER" id="PTHR24148">
    <property type="entry name" value="ANKYRIN REPEAT DOMAIN-CONTAINING PROTEIN 39 HOMOLOG-RELATED"/>
    <property type="match status" value="1"/>
</dbReference>
<evidence type="ECO:0000313" key="2">
    <source>
        <dbReference type="EMBL" id="ROW11074.1"/>
    </source>
</evidence>
<dbReference type="InterPro" id="IPR010730">
    <property type="entry name" value="HET"/>
</dbReference>
<dbReference type="Proteomes" id="UP000283895">
    <property type="component" value="Unassembled WGS sequence"/>
</dbReference>
<proteinExistence type="predicted"/>
<comment type="caution">
    <text evidence="2">The sequence shown here is derived from an EMBL/GenBank/DDBJ whole genome shotgun (WGS) entry which is preliminary data.</text>
</comment>
<organism evidence="2 3">
    <name type="scientific">Cytospora schulzeri</name>
    <dbReference type="NCBI Taxonomy" id="448051"/>
    <lineage>
        <taxon>Eukaryota</taxon>
        <taxon>Fungi</taxon>
        <taxon>Dikarya</taxon>
        <taxon>Ascomycota</taxon>
        <taxon>Pezizomycotina</taxon>
        <taxon>Sordariomycetes</taxon>
        <taxon>Sordariomycetidae</taxon>
        <taxon>Diaporthales</taxon>
        <taxon>Cytosporaceae</taxon>
        <taxon>Cytospora</taxon>
    </lineage>
</organism>
<feature type="domain" description="Heterokaryon incompatibility" evidence="1">
    <location>
        <begin position="56"/>
        <end position="147"/>
    </location>
</feature>
<keyword evidence="3" id="KW-1185">Reference proteome</keyword>
<sequence>MSTTRIEDEVPGFVYEPLPDAGKYIRLIAILDFDETRPIPVHCKLTTWPISEAPKYHAISYVWGDASQTATILLNDKPLQVTQNCEFTLRQATWYGGDFRRRYYWVDAICINQSSDEEKGPQVSLMGQVYTNAERVLACVGKCNRTSRGMAIGPVFIAKPRAEGRFDIVGMAFIGGDTGFMRSLTTFQVQLDEEDSIVGFYTYRAARASGSYLRGPPDDKMNEFLETRFCGQPGSSYAVMWEPGGRNDS</sequence>